<dbReference type="Proteomes" id="UP000194153">
    <property type="component" value="Unassembled WGS sequence"/>
</dbReference>
<comment type="caution">
    <text evidence="1">The sequence shown here is derived from an EMBL/GenBank/DDBJ whole genome shotgun (WGS) entry which is preliminary data.</text>
</comment>
<name>A0ABQ0MGL4_9BACT</name>
<organism evidence="1 2">
    <name type="scientific">Geoanaerobacter pelophilus</name>
    <dbReference type="NCBI Taxonomy" id="60036"/>
    <lineage>
        <taxon>Bacteria</taxon>
        <taxon>Pseudomonadati</taxon>
        <taxon>Thermodesulfobacteriota</taxon>
        <taxon>Desulfuromonadia</taxon>
        <taxon>Geobacterales</taxon>
        <taxon>Geobacteraceae</taxon>
        <taxon>Geoanaerobacter</taxon>
    </lineage>
</organism>
<accession>A0ABQ0MGL4</accession>
<evidence type="ECO:0000313" key="1">
    <source>
        <dbReference type="EMBL" id="GAW66250.1"/>
    </source>
</evidence>
<evidence type="ECO:0000313" key="2">
    <source>
        <dbReference type="Proteomes" id="UP000194153"/>
    </source>
</evidence>
<gene>
    <name evidence="1" type="ORF">GPEL0_01r1527</name>
</gene>
<reference evidence="1 2" key="1">
    <citation type="submission" date="2017-04" db="EMBL/GenBank/DDBJ databases">
        <authorList>
            <consortium name="Geobacter pelophilus Genome Sequencing"/>
            <person name="Aoyagi T."/>
            <person name="Koike H."/>
            <person name="Hori T."/>
        </authorList>
    </citation>
    <scope>NUCLEOTIDE SEQUENCE [LARGE SCALE GENOMIC DNA]</scope>
    <source>
        <strain evidence="1 2">Drf2</strain>
    </source>
</reference>
<proteinExistence type="predicted"/>
<reference evidence="2" key="2">
    <citation type="submission" date="2017-05" db="EMBL/GenBank/DDBJ databases">
        <title>Draft genome sequence of Geobacter pelophilus, a iron(III)-reducing bacteria.</title>
        <authorList>
            <person name="Aoyagi T."/>
            <person name="Koike H."/>
            <person name="Morita T."/>
            <person name="Sato Y."/>
            <person name="Habe H."/>
            <person name="Hori T."/>
        </authorList>
    </citation>
    <scope>NUCLEOTIDE SEQUENCE [LARGE SCALE GENOMIC DNA]</scope>
    <source>
        <strain evidence="2">Drf2</strain>
    </source>
</reference>
<dbReference type="EMBL" id="BDQG01000001">
    <property type="protein sequence ID" value="GAW66250.1"/>
    <property type="molecule type" value="Genomic_DNA"/>
</dbReference>
<keyword evidence="2" id="KW-1185">Reference proteome</keyword>
<protein>
    <submittedName>
        <fullName evidence="1">Uncharacterized protein</fullName>
    </submittedName>
</protein>
<sequence>MLPETAPPPFWKGEPPPLSAHGVLSFWDVGPFLFPFHSDKR</sequence>